<evidence type="ECO:0000313" key="1">
    <source>
        <dbReference type="EMBL" id="MDQ0008456.1"/>
    </source>
</evidence>
<dbReference type="Gene3D" id="3.40.630.30">
    <property type="match status" value="1"/>
</dbReference>
<comment type="caution">
    <text evidence="1">The sequence shown here is derived from an EMBL/GenBank/DDBJ whole genome shotgun (WGS) entry which is preliminary data.</text>
</comment>
<dbReference type="PANTHER" id="PTHR47017:SF1">
    <property type="entry name" value="ACYL-COA"/>
    <property type="match status" value="1"/>
</dbReference>
<accession>A0ABT9SU00</accession>
<protein>
    <submittedName>
        <fullName evidence="1">N-acyltransferase</fullName>
    </submittedName>
</protein>
<reference evidence="1 2" key="1">
    <citation type="submission" date="2023-07" db="EMBL/GenBank/DDBJ databases">
        <title>Sorghum-associated microbial communities from plants grown in Nebraska, USA.</title>
        <authorList>
            <person name="Schachtman D."/>
        </authorList>
    </citation>
    <scope>NUCLEOTIDE SEQUENCE [LARGE SCALE GENOMIC DNA]</scope>
    <source>
        <strain evidence="1 2">CC60</strain>
    </source>
</reference>
<organism evidence="1 2">
    <name type="scientific">Luteibacter jiangsuensis</name>
    <dbReference type="NCBI Taxonomy" id="637577"/>
    <lineage>
        <taxon>Bacteria</taxon>
        <taxon>Pseudomonadati</taxon>
        <taxon>Pseudomonadota</taxon>
        <taxon>Gammaproteobacteria</taxon>
        <taxon>Lysobacterales</taxon>
        <taxon>Rhodanobacteraceae</taxon>
        <taxon>Luteibacter</taxon>
    </lineage>
</organism>
<dbReference type="Pfam" id="PF04339">
    <property type="entry name" value="FemAB_like"/>
    <property type="match status" value="1"/>
</dbReference>
<keyword evidence="2" id="KW-1185">Reference proteome</keyword>
<dbReference type="InterPro" id="IPR016181">
    <property type="entry name" value="Acyl_CoA_acyltransferase"/>
</dbReference>
<dbReference type="InterPro" id="IPR007434">
    <property type="entry name" value="FemAB-like"/>
</dbReference>
<proteinExistence type="predicted"/>
<evidence type="ECO:0000313" key="2">
    <source>
        <dbReference type="Proteomes" id="UP001237737"/>
    </source>
</evidence>
<dbReference type="PANTHER" id="PTHR47017">
    <property type="entry name" value="ACYL-COA"/>
    <property type="match status" value="1"/>
</dbReference>
<gene>
    <name evidence="1" type="ORF">J2T07_000615</name>
</gene>
<name>A0ABT9SU00_9GAMM</name>
<dbReference type="Proteomes" id="UP001237737">
    <property type="component" value="Unassembled WGS sequence"/>
</dbReference>
<dbReference type="SUPFAM" id="SSF55729">
    <property type="entry name" value="Acyl-CoA N-acyltransferases (Nat)"/>
    <property type="match status" value="1"/>
</dbReference>
<sequence length="377" mass="42445">MYEIRFLDGIGGIAAADWDALVPDGNPFVSHAFLSGMEAKGCLREDYGWRPYHLGIFEHDRLMAAAPTYLKGNSHGEFVFDWSWASAWERAGGNYYPKLLVASPYSPVPGPRLLVRDGLDAEVLRNQLTAALVDEADRLGLSSIHANFLADADLDAFDDRWLARADYQFHWHNRGYAGFDDFLGALTSKKRKNIRQERAHARAAGLTLEMRGGDELSDAEWRQIHALYELTFDMKGNHAALTARFFQYLGRTLGSNVQVALARDTHDIVAMALFLRGGDALYGRYWGASVEVSGLHFELCYYRGIDYAIRHGIERFEPGAQGEHKLARGFLPTLTHSRHYIAHEGFRRAVADALAHEASHREAYREELMAHSPYAAR</sequence>
<dbReference type="RefSeq" id="WP_306847142.1">
    <property type="nucleotide sequence ID" value="NZ_JAUSSK010000001.1"/>
</dbReference>
<dbReference type="EMBL" id="JAUSSK010000001">
    <property type="protein sequence ID" value="MDQ0008456.1"/>
    <property type="molecule type" value="Genomic_DNA"/>
</dbReference>